<dbReference type="Proteomes" id="UP000799291">
    <property type="component" value="Unassembled WGS sequence"/>
</dbReference>
<dbReference type="EMBL" id="MU005572">
    <property type="protein sequence ID" value="KAF2689438.1"/>
    <property type="molecule type" value="Genomic_DNA"/>
</dbReference>
<gene>
    <name evidence="2" type="ORF">K458DRAFT_127725</name>
</gene>
<accession>A0A6G1JG73</accession>
<feature type="region of interest" description="Disordered" evidence="1">
    <location>
        <begin position="1"/>
        <end position="28"/>
    </location>
</feature>
<reference evidence="2" key="1">
    <citation type="journal article" date="2020" name="Stud. Mycol.">
        <title>101 Dothideomycetes genomes: a test case for predicting lifestyles and emergence of pathogens.</title>
        <authorList>
            <person name="Haridas S."/>
            <person name="Albert R."/>
            <person name="Binder M."/>
            <person name="Bloem J."/>
            <person name="Labutti K."/>
            <person name="Salamov A."/>
            <person name="Andreopoulos B."/>
            <person name="Baker S."/>
            <person name="Barry K."/>
            <person name="Bills G."/>
            <person name="Bluhm B."/>
            <person name="Cannon C."/>
            <person name="Castanera R."/>
            <person name="Culley D."/>
            <person name="Daum C."/>
            <person name="Ezra D."/>
            <person name="Gonzalez J."/>
            <person name="Henrissat B."/>
            <person name="Kuo A."/>
            <person name="Liang C."/>
            <person name="Lipzen A."/>
            <person name="Lutzoni F."/>
            <person name="Magnuson J."/>
            <person name="Mondo S."/>
            <person name="Nolan M."/>
            <person name="Ohm R."/>
            <person name="Pangilinan J."/>
            <person name="Park H.-J."/>
            <person name="Ramirez L."/>
            <person name="Alfaro M."/>
            <person name="Sun H."/>
            <person name="Tritt A."/>
            <person name="Yoshinaga Y."/>
            <person name="Zwiers L.-H."/>
            <person name="Turgeon B."/>
            <person name="Goodwin S."/>
            <person name="Spatafora J."/>
            <person name="Crous P."/>
            <person name="Grigoriev I."/>
        </authorList>
    </citation>
    <scope>NUCLEOTIDE SEQUENCE</scope>
    <source>
        <strain evidence="2">CBS 122367</strain>
    </source>
</reference>
<dbReference type="AlphaFoldDB" id="A0A6G1JG73"/>
<sequence>MEGMTPDSRMLETRGRPARTARTAPRKDRRAREIGWLYYGDLGNMRRGVWWHRTRILVERLWWLQMRPNFPGAKMRGMVNQGPGVVCWYTLYTNRQPWVHIWYRVYNNTSGCTEESGRSSFCQCVLN</sequence>
<keyword evidence="3" id="KW-1185">Reference proteome</keyword>
<evidence type="ECO:0000313" key="3">
    <source>
        <dbReference type="Proteomes" id="UP000799291"/>
    </source>
</evidence>
<organism evidence="2 3">
    <name type="scientific">Lentithecium fluviatile CBS 122367</name>
    <dbReference type="NCBI Taxonomy" id="1168545"/>
    <lineage>
        <taxon>Eukaryota</taxon>
        <taxon>Fungi</taxon>
        <taxon>Dikarya</taxon>
        <taxon>Ascomycota</taxon>
        <taxon>Pezizomycotina</taxon>
        <taxon>Dothideomycetes</taxon>
        <taxon>Pleosporomycetidae</taxon>
        <taxon>Pleosporales</taxon>
        <taxon>Massarineae</taxon>
        <taxon>Lentitheciaceae</taxon>
        <taxon>Lentithecium</taxon>
    </lineage>
</organism>
<evidence type="ECO:0000313" key="2">
    <source>
        <dbReference type="EMBL" id="KAF2689438.1"/>
    </source>
</evidence>
<protein>
    <submittedName>
        <fullName evidence="2">Uncharacterized protein</fullName>
    </submittedName>
</protein>
<proteinExistence type="predicted"/>
<evidence type="ECO:0000256" key="1">
    <source>
        <dbReference type="SAM" id="MobiDB-lite"/>
    </source>
</evidence>
<name>A0A6G1JG73_9PLEO</name>